<evidence type="ECO:0000259" key="2">
    <source>
        <dbReference type="Pfam" id="PF26222"/>
    </source>
</evidence>
<organism evidence="3 4">
    <name type="scientific">Halorubrum vacuolatum</name>
    <name type="common">Natronobacterium vacuolatum</name>
    <dbReference type="NCBI Taxonomy" id="63740"/>
    <lineage>
        <taxon>Archaea</taxon>
        <taxon>Methanobacteriati</taxon>
        <taxon>Methanobacteriota</taxon>
        <taxon>Stenosarchaea group</taxon>
        <taxon>Halobacteria</taxon>
        <taxon>Halobacteriales</taxon>
        <taxon>Haloferacaceae</taxon>
        <taxon>Halorubrum</taxon>
    </lineage>
</organism>
<dbReference type="Pfam" id="PF26222">
    <property type="entry name" value="DUF8048"/>
    <property type="match status" value="1"/>
</dbReference>
<keyword evidence="4" id="KW-1185">Reference proteome</keyword>
<feature type="region of interest" description="Disordered" evidence="1">
    <location>
        <begin position="137"/>
        <end position="157"/>
    </location>
</feature>
<name>A0A238V9R9_HALVU</name>
<dbReference type="AlphaFoldDB" id="A0A238V9R9"/>
<accession>A0A238V9R9</accession>
<dbReference type="RefSeq" id="WP_089383580.1">
    <property type="nucleotide sequence ID" value="NZ_FZNQ01000002.1"/>
</dbReference>
<evidence type="ECO:0000313" key="4">
    <source>
        <dbReference type="Proteomes" id="UP000198397"/>
    </source>
</evidence>
<reference evidence="3 4" key="1">
    <citation type="submission" date="2017-06" db="EMBL/GenBank/DDBJ databases">
        <authorList>
            <person name="Kim H.J."/>
            <person name="Triplett B.A."/>
        </authorList>
    </citation>
    <scope>NUCLEOTIDE SEQUENCE [LARGE SCALE GENOMIC DNA]</scope>
    <source>
        <strain evidence="3 4">DSM 8800</strain>
    </source>
</reference>
<gene>
    <name evidence="3" type="ORF">SAMN06264855_102125</name>
</gene>
<dbReference type="Proteomes" id="UP000198397">
    <property type="component" value="Unassembled WGS sequence"/>
</dbReference>
<evidence type="ECO:0000256" key="1">
    <source>
        <dbReference type="SAM" id="MobiDB-lite"/>
    </source>
</evidence>
<feature type="domain" description="DUF8048" evidence="2">
    <location>
        <begin position="24"/>
        <end position="137"/>
    </location>
</feature>
<feature type="compositionally biased region" description="Acidic residues" evidence="1">
    <location>
        <begin position="148"/>
        <end position="157"/>
    </location>
</feature>
<sequence length="157" mass="17237">MPAEDGSPTDGDRTDGESEDAGDHPIAGTALLKAGALASVPLARLPSLLAEVQADLAPRLDSYRRRYECIDADDEREAFLVEPDHWDVVGDRLGFSERERSAVKRSHEATVERIGSTTDRREEYDIALEIRTGVVIGVPTGTDRGRDPEDDTEHDTH</sequence>
<evidence type="ECO:0000313" key="3">
    <source>
        <dbReference type="EMBL" id="SNR30958.1"/>
    </source>
</evidence>
<feature type="region of interest" description="Disordered" evidence="1">
    <location>
        <begin position="1"/>
        <end position="27"/>
    </location>
</feature>
<proteinExistence type="predicted"/>
<dbReference type="EMBL" id="FZNQ01000002">
    <property type="protein sequence ID" value="SNR30958.1"/>
    <property type="molecule type" value="Genomic_DNA"/>
</dbReference>
<dbReference type="InterPro" id="IPR058361">
    <property type="entry name" value="DUF8048"/>
</dbReference>
<dbReference type="OrthoDB" id="235313at2157"/>
<protein>
    <recommendedName>
        <fullName evidence="2">DUF8048 domain-containing protein</fullName>
    </recommendedName>
</protein>